<dbReference type="PROSITE" id="PS50018">
    <property type="entry name" value="RAS_GTPASE_ACTIV_2"/>
    <property type="match status" value="1"/>
</dbReference>
<dbReference type="eggNOG" id="KOG3508">
    <property type="taxonomic scope" value="Eukaryota"/>
</dbReference>
<evidence type="ECO:0000313" key="5">
    <source>
        <dbReference type="Proteomes" id="UP000054560"/>
    </source>
</evidence>
<proteinExistence type="predicted"/>
<dbReference type="EMBL" id="KQ242453">
    <property type="protein sequence ID" value="KNC78637.1"/>
    <property type="molecule type" value="Genomic_DNA"/>
</dbReference>
<name>A0A0L0FPB3_9EUKA</name>
<evidence type="ECO:0000256" key="1">
    <source>
        <dbReference type="ARBA" id="ARBA00022468"/>
    </source>
</evidence>
<reference evidence="4 5" key="1">
    <citation type="submission" date="2011-02" db="EMBL/GenBank/DDBJ databases">
        <title>The Genome Sequence of Sphaeroforma arctica JP610.</title>
        <authorList>
            <consortium name="The Broad Institute Genome Sequencing Platform"/>
            <person name="Russ C."/>
            <person name="Cuomo C."/>
            <person name="Young S.K."/>
            <person name="Zeng Q."/>
            <person name="Gargeya S."/>
            <person name="Alvarado L."/>
            <person name="Berlin A."/>
            <person name="Chapman S.B."/>
            <person name="Chen Z."/>
            <person name="Freedman E."/>
            <person name="Gellesch M."/>
            <person name="Goldberg J."/>
            <person name="Griggs A."/>
            <person name="Gujja S."/>
            <person name="Heilman E."/>
            <person name="Heiman D."/>
            <person name="Howarth C."/>
            <person name="Mehta T."/>
            <person name="Neiman D."/>
            <person name="Pearson M."/>
            <person name="Roberts A."/>
            <person name="Saif S."/>
            <person name="Shea T."/>
            <person name="Shenoy N."/>
            <person name="Sisk P."/>
            <person name="Stolte C."/>
            <person name="Sykes S."/>
            <person name="White J."/>
            <person name="Yandava C."/>
            <person name="Burger G."/>
            <person name="Gray M.W."/>
            <person name="Holland P.W.H."/>
            <person name="King N."/>
            <person name="Lang F.B.F."/>
            <person name="Roger A.J."/>
            <person name="Ruiz-Trillo I."/>
            <person name="Haas B."/>
            <person name="Nusbaum C."/>
            <person name="Birren B."/>
        </authorList>
    </citation>
    <scope>NUCLEOTIDE SEQUENCE [LARGE SCALE GENOMIC DNA]</scope>
    <source>
        <strain evidence="4 5">JP610</strain>
    </source>
</reference>
<dbReference type="SUPFAM" id="SSF49562">
    <property type="entry name" value="C2 domain (Calcium/lipid-binding domain, CaLB)"/>
    <property type="match status" value="1"/>
</dbReference>
<dbReference type="Pfam" id="PF00616">
    <property type="entry name" value="RasGAP"/>
    <property type="match status" value="2"/>
</dbReference>
<feature type="domain" description="Ras-GAP" evidence="3">
    <location>
        <begin position="171"/>
        <end position="344"/>
    </location>
</feature>
<dbReference type="Pfam" id="PF00168">
    <property type="entry name" value="C2"/>
    <property type="match status" value="1"/>
</dbReference>
<dbReference type="OrthoDB" id="775356at2759"/>
<sequence length="440" mass="50014">MCNLKLCECCIVQQPLPLRSKSVKGSKDVAVGSYFCMVVLDWEYQARTQTKAQASAPFWGEKFTFSNFPSSLKTLMVVIYQNERTFTGGSKEVPVGKVSISVDTLAKTESFTQWCSIEDMKSNNFINGSLRLELQYSHEVVRPTEDYTELVNCLSYPDVLRCLNVMIPPKQRERTAKHMLKIYRARGEADRLVSSLCQIEIASTDNPNILFRGNSLATKAVDQYTKLVAMAYLHQVLTPIITQIYNCTESCEVDPTRLNNNQTQMAENWKRLLGFTEQLQKDAEGHFQEEENIRYTVIAGVFFLRFIVPAILNPKLFNMMPGHPSDTVGRTLMLVAKTIQNLSNLVLFGAKEPYMNPMNVFIESNLEAMKNVIDRLCWTRENEELSPPPVIDEGIEMAMLYRVLVNIGRGLVNYQEENKGEDIEPLLVALGEIKNLMFHG</sequence>
<dbReference type="SUPFAM" id="SSF48350">
    <property type="entry name" value="GTPase activation domain, GAP"/>
    <property type="match status" value="1"/>
</dbReference>
<dbReference type="Proteomes" id="UP000054560">
    <property type="component" value="Unassembled WGS sequence"/>
</dbReference>
<dbReference type="InterPro" id="IPR000008">
    <property type="entry name" value="C2_dom"/>
</dbReference>
<dbReference type="STRING" id="667725.A0A0L0FPB3"/>
<dbReference type="InterPro" id="IPR001936">
    <property type="entry name" value="RasGAP_dom"/>
</dbReference>
<dbReference type="RefSeq" id="XP_014152539.1">
    <property type="nucleotide sequence ID" value="XM_014297064.1"/>
</dbReference>
<dbReference type="AlphaFoldDB" id="A0A0L0FPB3"/>
<dbReference type="Gene3D" id="2.60.40.150">
    <property type="entry name" value="C2 domain"/>
    <property type="match status" value="1"/>
</dbReference>
<dbReference type="GeneID" id="25909449"/>
<dbReference type="PANTHER" id="PTHR10194:SF60">
    <property type="entry name" value="RAS GTPASE-ACTIVATING PROTEIN RASKOL"/>
    <property type="match status" value="1"/>
</dbReference>
<evidence type="ECO:0000313" key="4">
    <source>
        <dbReference type="EMBL" id="KNC78637.1"/>
    </source>
</evidence>
<accession>A0A0L0FPB3</accession>
<gene>
    <name evidence="4" type="ORF">SARC_08945</name>
</gene>
<dbReference type="Gene3D" id="1.10.506.10">
    <property type="entry name" value="GTPase Activation - p120gap, domain 1"/>
    <property type="match status" value="4"/>
</dbReference>
<evidence type="ECO:0000259" key="2">
    <source>
        <dbReference type="PROSITE" id="PS50004"/>
    </source>
</evidence>
<dbReference type="GO" id="GO:0005096">
    <property type="term" value="F:GTPase activator activity"/>
    <property type="evidence" value="ECO:0007669"/>
    <property type="project" value="UniProtKB-KW"/>
</dbReference>
<evidence type="ECO:0000259" key="3">
    <source>
        <dbReference type="PROSITE" id="PS50018"/>
    </source>
</evidence>
<keyword evidence="1" id="KW-0343">GTPase activation</keyword>
<dbReference type="PROSITE" id="PS50004">
    <property type="entry name" value="C2"/>
    <property type="match status" value="1"/>
</dbReference>
<dbReference type="InterPro" id="IPR035892">
    <property type="entry name" value="C2_domain_sf"/>
</dbReference>
<organism evidence="4 5">
    <name type="scientific">Sphaeroforma arctica JP610</name>
    <dbReference type="NCBI Taxonomy" id="667725"/>
    <lineage>
        <taxon>Eukaryota</taxon>
        <taxon>Ichthyosporea</taxon>
        <taxon>Ichthyophonida</taxon>
        <taxon>Sphaeroforma</taxon>
    </lineage>
</organism>
<feature type="domain" description="C2" evidence="2">
    <location>
        <begin position="1"/>
        <end position="115"/>
    </location>
</feature>
<dbReference type="InterPro" id="IPR039360">
    <property type="entry name" value="Ras_GTPase"/>
</dbReference>
<dbReference type="PANTHER" id="PTHR10194">
    <property type="entry name" value="RAS GTPASE-ACTIVATING PROTEINS"/>
    <property type="match status" value="1"/>
</dbReference>
<protein>
    <submittedName>
        <fullName evidence="4">Uncharacterized protein</fullName>
    </submittedName>
</protein>
<dbReference type="SMART" id="SM00323">
    <property type="entry name" value="RasGAP"/>
    <property type="match status" value="1"/>
</dbReference>
<keyword evidence="5" id="KW-1185">Reference proteome</keyword>
<dbReference type="InterPro" id="IPR008936">
    <property type="entry name" value="Rho_GTPase_activation_prot"/>
</dbReference>